<dbReference type="EMBL" id="JXQK01000020">
    <property type="protein sequence ID" value="KIP64439.1"/>
    <property type="molecule type" value="Genomic_DNA"/>
</dbReference>
<reference evidence="1 2" key="1">
    <citation type="submission" date="2015-01" db="EMBL/GenBank/DDBJ databases">
        <title>Comparative genomics of non-oral Prevotella species.</title>
        <authorList>
            <person name="Accetto T."/>
            <person name="Nograsek B."/>
            <person name="Avgustin G."/>
        </authorList>
    </citation>
    <scope>NUCLEOTIDE SEQUENCE [LARGE SCALE GENOMIC DNA]</scope>
    <source>
        <strain evidence="1 2">P5-119</strain>
    </source>
</reference>
<accession>A0A0D0J213</accession>
<proteinExistence type="predicted"/>
<evidence type="ECO:0000313" key="1">
    <source>
        <dbReference type="EMBL" id="KIP64439.1"/>
    </source>
</evidence>
<evidence type="ECO:0000313" key="2">
    <source>
        <dbReference type="Proteomes" id="UP000032046"/>
    </source>
</evidence>
<organism evidence="1 2">
    <name type="scientific">Prevotella pectinovora</name>
    <dbReference type="NCBI Taxonomy" id="1602169"/>
    <lineage>
        <taxon>Bacteria</taxon>
        <taxon>Pseudomonadati</taxon>
        <taxon>Bacteroidota</taxon>
        <taxon>Bacteroidia</taxon>
        <taxon>Bacteroidales</taxon>
        <taxon>Prevotellaceae</taxon>
        <taxon>Prevotella</taxon>
    </lineage>
</organism>
<protein>
    <submittedName>
        <fullName evidence="1">Uncharacterized protein</fullName>
    </submittedName>
</protein>
<sequence>MFVACMALGATAQTTMDTAGELKEGMNSFEYTEGSSVTAYWKYTTTAPTLLTLNPEGSSNIFVKSIIKDENDEEQTITLKSAEYGYPKTAYGLPANTTVYVGVSGSSWSGNTISVGVTAEMLTDIYGIGKGLTAEDALEIKPGTTQIVGSPFTQGYDQQTYYATFSPTMGGVLVLTAGAYVSSCTVNGVSTPFNYDSSSQRYVLKTKVKRGETYSIEIKNSSPVVFSSELTFPQPGSVDMPFDLVEGDNILPSAYGKYYYQFVSSETGFARISSDNPLPEGQVKMYESATSLQYDSPSASSAVGSLNLRFEMTKTGNTYYVVINKSQDTALDEKFQFSTTPYQTGDLEYDPIVIETLPANDIVISEVGTYYYAVDLPAGLHSFLVVEAAETPNSAYTGVNVYKYGAAYQGSYGQNKVRVEADGGSEGARYILKWVSKEDHPLLFSVYTEPINEGDLASNPITAVIGDNVIDKDGVRFYAYTATKNGKLVVTAPETSKVAFLCGSDRQCTPIVDGQTYTIDVVSDNVYVIKLENVIAGDVFRLAEEEYQPGDARSCPLDIQGEYDFSGKKINNVWIRFTADKDGMMTVKCNIPYSSTEKIQYCRDTETAYPIAMVKTEYVNGETVVNYEAVAEVEKGESWLVNMQLTQVYDEAKLVFIVNDPQPGESVTCPIVLEDGMTYDIPKGTYDRPVWAKISVEEGSFSLKTDDYIGGYIYDDIDNAKNDVDGRYLSFSSWEDGNYLGYYIYKQTVAANEAGDYILKLTGNSSTVKMTVAIDSITTAVDSATNGGNADAIAVYTLSGTKVDAVFKTAAELRSLGKGIYIVKQGGKAHKVILK</sequence>
<comment type="caution">
    <text evidence="1">The sequence shown here is derived from an EMBL/GenBank/DDBJ whole genome shotgun (WGS) entry which is preliminary data.</text>
</comment>
<gene>
    <name evidence="1" type="ORF">ST44_02005</name>
</gene>
<keyword evidence="2" id="KW-1185">Reference proteome</keyword>
<dbReference type="STRING" id="1602171.ST44_02005"/>
<name>A0A0D0J213_9BACT</name>
<dbReference type="AlphaFoldDB" id="A0A0D0J213"/>
<dbReference type="Proteomes" id="UP000032046">
    <property type="component" value="Unassembled WGS sequence"/>
</dbReference>